<dbReference type="OrthoDB" id="9805728at2"/>
<keyword evidence="3" id="KW-0408">Iron</keyword>
<dbReference type="Pfam" id="PF00355">
    <property type="entry name" value="Rieske"/>
    <property type="match status" value="1"/>
</dbReference>
<accession>A0A285UIA5</accession>
<dbReference type="SUPFAM" id="SSF56281">
    <property type="entry name" value="Metallo-hydrolase/oxidoreductase"/>
    <property type="match status" value="1"/>
</dbReference>
<reference evidence="6 7" key="1">
    <citation type="submission" date="2017-08" db="EMBL/GenBank/DDBJ databases">
        <authorList>
            <person name="de Groot N.N."/>
        </authorList>
    </citation>
    <scope>NUCLEOTIDE SEQUENCE [LARGE SCALE GENOMIC DNA]</scope>
    <source>
        <strain evidence="6 7">JC85</strain>
    </source>
</reference>
<dbReference type="PANTHER" id="PTHR15032:SF4">
    <property type="entry name" value="N-ACYL-PHOSPHATIDYLETHANOLAMINE-HYDROLYZING PHOSPHOLIPASE D"/>
    <property type="match status" value="1"/>
</dbReference>
<dbReference type="Gene3D" id="2.102.10.10">
    <property type="entry name" value="Rieske [2Fe-2S] iron-sulphur domain"/>
    <property type="match status" value="1"/>
</dbReference>
<dbReference type="Gene3D" id="3.60.15.10">
    <property type="entry name" value="Ribonuclease Z/Hydroxyacylglutathione hydrolase-like"/>
    <property type="match status" value="1"/>
</dbReference>
<dbReference type="InterPro" id="IPR036922">
    <property type="entry name" value="Rieske_2Fe-2S_sf"/>
</dbReference>
<organism evidence="6 7">
    <name type="scientific">Rhizobium subbaraonis</name>
    <dbReference type="NCBI Taxonomy" id="908946"/>
    <lineage>
        <taxon>Bacteria</taxon>
        <taxon>Pseudomonadati</taxon>
        <taxon>Pseudomonadota</taxon>
        <taxon>Alphaproteobacteria</taxon>
        <taxon>Hyphomicrobiales</taxon>
        <taxon>Rhizobiaceae</taxon>
        <taxon>Rhizobium/Agrobacterium group</taxon>
        <taxon>Rhizobium</taxon>
    </lineage>
</organism>
<dbReference type="AlphaFoldDB" id="A0A285UIA5"/>
<dbReference type="Pfam" id="PF13483">
    <property type="entry name" value="Lactamase_B_3"/>
    <property type="match status" value="1"/>
</dbReference>
<evidence type="ECO:0000259" key="5">
    <source>
        <dbReference type="PROSITE" id="PS51296"/>
    </source>
</evidence>
<sequence length="506" mass="58006">MNCSVIRYLGHAGFAVEHAGLRVLIDPWFHSAFLQSWFPWPDNSSARKIAETKFDYLYVSHAHEDHFDRRFLETLDKTTTILAPNYRSRGMLRRFNELGFANVVPLDHRQSFELADNFTATMFLDTSHKEDSGLMLEMDGFRFLDLNDCNTPMSELPDRVDLLAAQYSGAMWYPNCYDYPPEQMQQKVNAVREGLLDTLYRKVHLTHARAYLPSAGPACFLDPVLEKYNDPVKTIFPQWEDIAADFARACPSTDVLRLYPADGVEIAAGELRVSHSPDALREDDLASYRERRKDDWGSFYEGPETPIEASEVEDYFASLQRRNKPLLREFHKHIGISSGGRTWGVQLGKLAEDFVIEGEEPYDPEYVLIMSPRILRAILAGETGWEEALLSMRIDLHREPDVFDLTFMSLLRYGNEPAQTQQIMRERRNTETIERDGFRIQRFCPHAGEELAHATIADGILECPRHHWKWDVNTGRCIEGGTLPLKIEHIEKCGKASDPAMDLPSA</sequence>
<dbReference type="GO" id="GO:0051537">
    <property type="term" value="F:2 iron, 2 sulfur cluster binding"/>
    <property type="evidence" value="ECO:0007669"/>
    <property type="project" value="UniProtKB-KW"/>
</dbReference>
<evidence type="ECO:0000256" key="4">
    <source>
        <dbReference type="ARBA" id="ARBA00023014"/>
    </source>
</evidence>
<dbReference type="PROSITE" id="PS51296">
    <property type="entry name" value="RIESKE"/>
    <property type="match status" value="1"/>
</dbReference>
<name>A0A285UIA5_9HYPH</name>
<dbReference type="GO" id="GO:0006054">
    <property type="term" value="P:N-acetylneuraminate metabolic process"/>
    <property type="evidence" value="ECO:0007669"/>
    <property type="project" value="UniProtKB-UniPathway"/>
</dbReference>
<dbReference type="EMBL" id="OBQD01000009">
    <property type="protein sequence ID" value="SOC41644.1"/>
    <property type="molecule type" value="Genomic_DNA"/>
</dbReference>
<evidence type="ECO:0000256" key="1">
    <source>
        <dbReference type="ARBA" id="ARBA00022714"/>
    </source>
</evidence>
<protein>
    <submittedName>
        <fullName evidence="6">UDP-MurNAc hydroxylase</fullName>
    </submittedName>
</protein>
<feature type="domain" description="Rieske" evidence="5">
    <location>
        <begin position="444"/>
        <end position="491"/>
    </location>
</feature>
<evidence type="ECO:0000256" key="2">
    <source>
        <dbReference type="ARBA" id="ARBA00022723"/>
    </source>
</evidence>
<evidence type="ECO:0000256" key="3">
    <source>
        <dbReference type="ARBA" id="ARBA00023004"/>
    </source>
</evidence>
<evidence type="ECO:0000313" key="7">
    <source>
        <dbReference type="Proteomes" id="UP000219167"/>
    </source>
</evidence>
<dbReference type="SUPFAM" id="SSF50022">
    <property type="entry name" value="ISP domain"/>
    <property type="match status" value="1"/>
</dbReference>
<dbReference type="GO" id="GO:0046872">
    <property type="term" value="F:metal ion binding"/>
    <property type="evidence" value="ECO:0007669"/>
    <property type="project" value="UniProtKB-KW"/>
</dbReference>
<keyword evidence="7" id="KW-1185">Reference proteome</keyword>
<keyword evidence="4" id="KW-0411">Iron-sulfur</keyword>
<dbReference type="UniPathway" id="UPA00628"/>
<proteinExistence type="predicted"/>
<keyword evidence="2" id="KW-0479">Metal-binding</keyword>
<dbReference type="RefSeq" id="WP_097140614.1">
    <property type="nucleotide sequence ID" value="NZ_OBQD01000009.1"/>
</dbReference>
<dbReference type="Proteomes" id="UP000219167">
    <property type="component" value="Unassembled WGS sequence"/>
</dbReference>
<dbReference type="InterPro" id="IPR036866">
    <property type="entry name" value="RibonucZ/Hydroxyglut_hydro"/>
</dbReference>
<dbReference type="PANTHER" id="PTHR15032">
    <property type="entry name" value="N-ACYL-PHOSPHATIDYLETHANOLAMINE-HYDROLYZING PHOSPHOLIPASE D"/>
    <property type="match status" value="1"/>
</dbReference>
<dbReference type="GO" id="GO:0005737">
    <property type="term" value="C:cytoplasm"/>
    <property type="evidence" value="ECO:0007669"/>
    <property type="project" value="TreeGrafter"/>
</dbReference>
<evidence type="ECO:0000313" key="6">
    <source>
        <dbReference type="EMBL" id="SOC41644.1"/>
    </source>
</evidence>
<keyword evidence="1" id="KW-0001">2Fe-2S</keyword>
<gene>
    <name evidence="6" type="ORF">SAMN05892877_10943</name>
</gene>
<dbReference type="InterPro" id="IPR017941">
    <property type="entry name" value="Rieske_2Fe-2S"/>
</dbReference>